<name>A0A376CNY2_9CORY</name>
<dbReference type="InterPro" id="IPR050188">
    <property type="entry name" value="RluA_PseudoU_synthase"/>
</dbReference>
<comment type="catalytic activity">
    <reaction evidence="1">
        <text>a uridine in RNA = a pseudouridine in RNA</text>
        <dbReference type="Rhea" id="RHEA:48348"/>
        <dbReference type="Rhea" id="RHEA-COMP:12068"/>
        <dbReference type="Rhea" id="RHEA-COMP:12069"/>
        <dbReference type="ChEBI" id="CHEBI:65314"/>
        <dbReference type="ChEBI" id="CHEBI:65315"/>
    </reaction>
</comment>
<sequence>MVLRDVVPPGEFFAARSGDSPFQPGSLLIPGTALPTPVPAFRFPDVSVEPEIPFHARVLIDDDTLIAVDKPHFLPATPNGRIVRETAQTRLRRHYGEDATVIHRLDRLTAGVLLAVKKPEDRAAYQQLFARREVHKKYVARVHGQLQIDN</sequence>
<evidence type="ECO:0000256" key="3">
    <source>
        <dbReference type="ARBA" id="ARBA00033164"/>
    </source>
</evidence>
<evidence type="ECO:0000313" key="6">
    <source>
        <dbReference type="Proteomes" id="UP000254467"/>
    </source>
</evidence>
<dbReference type="InterPro" id="IPR006145">
    <property type="entry name" value="PsdUridine_synth_RsuA/RluA"/>
</dbReference>
<dbReference type="SUPFAM" id="SSF55120">
    <property type="entry name" value="Pseudouridine synthase"/>
    <property type="match status" value="1"/>
</dbReference>
<dbReference type="PANTHER" id="PTHR21600:SF84">
    <property type="entry name" value="PSEUDOURIDINE SYNTHASE RSUA_RLUA-LIKE DOMAIN-CONTAINING PROTEIN"/>
    <property type="match status" value="1"/>
</dbReference>
<dbReference type="PROSITE" id="PS01129">
    <property type="entry name" value="PSI_RLU"/>
    <property type="match status" value="1"/>
</dbReference>
<dbReference type="STRING" id="35756.GCA_001044155_02168"/>
<dbReference type="EMBL" id="UFXQ01000001">
    <property type="protein sequence ID" value="STC70144.1"/>
    <property type="molecule type" value="Genomic_DNA"/>
</dbReference>
<dbReference type="GO" id="GO:0140098">
    <property type="term" value="F:catalytic activity, acting on RNA"/>
    <property type="evidence" value="ECO:0007669"/>
    <property type="project" value="UniProtKB-ARBA"/>
</dbReference>
<reference evidence="5 6" key="1">
    <citation type="submission" date="2018-06" db="EMBL/GenBank/DDBJ databases">
        <authorList>
            <consortium name="Pathogen Informatics"/>
            <person name="Doyle S."/>
        </authorList>
    </citation>
    <scope>NUCLEOTIDE SEQUENCE [LARGE SCALE GENOMIC DNA]</scope>
    <source>
        <strain evidence="5 6">NCTC11862</strain>
    </source>
</reference>
<protein>
    <recommendedName>
        <fullName evidence="2">RNA pseudouridylate synthase</fullName>
    </recommendedName>
    <alternativeName>
        <fullName evidence="3">RNA-uridine isomerase</fullName>
    </alternativeName>
</protein>
<keyword evidence="6" id="KW-1185">Reference proteome</keyword>
<dbReference type="Proteomes" id="UP000254467">
    <property type="component" value="Unassembled WGS sequence"/>
</dbReference>
<keyword evidence="5" id="KW-0413">Isomerase</keyword>
<accession>A0A376CNY2</accession>
<dbReference type="InterPro" id="IPR020103">
    <property type="entry name" value="PsdUridine_synth_cat_dom_sf"/>
</dbReference>
<dbReference type="GO" id="GO:0000455">
    <property type="term" value="P:enzyme-directed rRNA pseudouridine synthesis"/>
    <property type="evidence" value="ECO:0007669"/>
    <property type="project" value="TreeGrafter"/>
</dbReference>
<evidence type="ECO:0000313" key="5">
    <source>
        <dbReference type="EMBL" id="STC70144.1"/>
    </source>
</evidence>
<dbReference type="GO" id="GO:0009982">
    <property type="term" value="F:pseudouridine synthase activity"/>
    <property type="evidence" value="ECO:0007669"/>
    <property type="project" value="InterPro"/>
</dbReference>
<dbReference type="GO" id="GO:0003723">
    <property type="term" value="F:RNA binding"/>
    <property type="evidence" value="ECO:0007669"/>
    <property type="project" value="InterPro"/>
</dbReference>
<dbReference type="Pfam" id="PF00849">
    <property type="entry name" value="PseudoU_synth_2"/>
    <property type="match status" value="1"/>
</dbReference>
<feature type="domain" description="Pseudouridine synthase RsuA/RluA-like" evidence="4">
    <location>
        <begin position="65"/>
        <end position="143"/>
    </location>
</feature>
<dbReference type="PANTHER" id="PTHR21600">
    <property type="entry name" value="MITOCHONDRIAL RNA PSEUDOURIDINE SYNTHASE"/>
    <property type="match status" value="1"/>
</dbReference>
<dbReference type="Gene3D" id="3.30.2350.10">
    <property type="entry name" value="Pseudouridine synthase"/>
    <property type="match status" value="1"/>
</dbReference>
<evidence type="ECO:0000259" key="4">
    <source>
        <dbReference type="Pfam" id="PF00849"/>
    </source>
</evidence>
<gene>
    <name evidence="5" type="primary">rluA_2</name>
    <name evidence="5" type="ORF">NCTC11862_01953</name>
</gene>
<proteinExistence type="predicted"/>
<organism evidence="5 6">
    <name type="scientific">Corynebacterium pilosum</name>
    <dbReference type="NCBI Taxonomy" id="35756"/>
    <lineage>
        <taxon>Bacteria</taxon>
        <taxon>Bacillati</taxon>
        <taxon>Actinomycetota</taxon>
        <taxon>Actinomycetes</taxon>
        <taxon>Mycobacteriales</taxon>
        <taxon>Corynebacteriaceae</taxon>
        <taxon>Corynebacterium</taxon>
    </lineage>
</organism>
<evidence type="ECO:0000256" key="2">
    <source>
        <dbReference type="ARBA" id="ARBA00031870"/>
    </source>
</evidence>
<dbReference type="InterPro" id="IPR006224">
    <property type="entry name" value="PsdUridine_synth_RluA-like_CS"/>
</dbReference>
<evidence type="ECO:0000256" key="1">
    <source>
        <dbReference type="ARBA" id="ARBA00000073"/>
    </source>
</evidence>
<dbReference type="AlphaFoldDB" id="A0A376CNY2"/>